<name>A0ACB5TE58_AMBMO</name>
<evidence type="ECO:0000313" key="2">
    <source>
        <dbReference type="Proteomes" id="UP001165064"/>
    </source>
</evidence>
<dbReference type="Proteomes" id="UP001165064">
    <property type="component" value="Unassembled WGS sequence"/>
</dbReference>
<comment type="caution">
    <text evidence="1">The sequence shown here is derived from an EMBL/GenBank/DDBJ whole genome shotgun (WGS) entry which is preliminary data.</text>
</comment>
<organism evidence="1 2">
    <name type="scientific">Ambrosiozyma monospora</name>
    <name type="common">Yeast</name>
    <name type="synonym">Endomycopsis monosporus</name>
    <dbReference type="NCBI Taxonomy" id="43982"/>
    <lineage>
        <taxon>Eukaryota</taxon>
        <taxon>Fungi</taxon>
        <taxon>Dikarya</taxon>
        <taxon>Ascomycota</taxon>
        <taxon>Saccharomycotina</taxon>
        <taxon>Pichiomycetes</taxon>
        <taxon>Pichiales</taxon>
        <taxon>Pichiaceae</taxon>
        <taxon>Ambrosiozyma</taxon>
    </lineage>
</organism>
<sequence>MTSIVVRIAAKLAPAPKVCRFSKPWWNEECSRLGGIVGTFKGVEAEDQERVTARKLAIKEFHKAIRKAKREYTRKQVIECKNSIMMWKMWVKVSDKYRDKNNKHNNSTFISIPELPDGQIDLDHHQGALNQKIFKSSEVFTREAHRGQRNWFTREAAMTGEFKSFPNHHCWPELKDKEITEFITNLQTNKSVGPDGLCTKLIKFLWKNNEQWHKHIYHVYKKCVQFAYHPQA</sequence>
<evidence type="ECO:0000313" key="1">
    <source>
        <dbReference type="EMBL" id="GME86611.1"/>
    </source>
</evidence>
<proteinExistence type="predicted"/>
<reference evidence="1" key="1">
    <citation type="submission" date="2023-04" db="EMBL/GenBank/DDBJ databases">
        <title>Ambrosiozyma monospora NBRC 10751.</title>
        <authorList>
            <person name="Ichikawa N."/>
            <person name="Sato H."/>
            <person name="Tonouchi N."/>
        </authorList>
    </citation>
    <scope>NUCLEOTIDE SEQUENCE</scope>
    <source>
        <strain evidence="1">NBRC 10751</strain>
    </source>
</reference>
<accession>A0ACB5TE58</accession>
<dbReference type="EMBL" id="BSXS01006936">
    <property type="protein sequence ID" value="GME86611.1"/>
    <property type="molecule type" value="Genomic_DNA"/>
</dbReference>
<gene>
    <name evidence="1" type="ORF">Amon02_000803800</name>
</gene>
<protein>
    <submittedName>
        <fullName evidence="1">Unnamed protein product</fullName>
    </submittedName>
</protein>
<keyword evidence="2" id="KW-1185">Reference proteome</keyword>